<evidence type="ECO:0000256" key="1">
    <source>
        <dbReference type="SAM" id="MobiDB-lite"/>
    </source>
</evidence>
<dbReference type="RefSeq" id="WP_320312741.1">
    <property type="nucleotide sequence ID" value="NZ_JAVIKH010000002.1"/>
</dbReference>
<dbReference type="Proteomes" id="UP001279681">
    <property type="component" value="Unassembled WGS sequence"/>
</dbReference>
<keyword evidence="3" id="KW-1185">Reference proteome</keyword>
<organism evidence="2 3">
    <name type="scientific">Candidatus Cetobacterium colombiensis</name>
    <dbReference type="NCBI Taxonomy" id="3073100"/>
    <lineage>
        <taxon>Bacteria</taxon>
        <taxon>Fusobacteriati</taxon>
        <taxon>Fusobacteriota</taxon>
        <taxon>Fusobacteriia</taxon>
        <taxon>Fusobacteriales</taxon>
        <taxon>Fusobacteriaceae</taxon>
        <taxon>Cetobacterium</taxon>
    </lineage>
</organism>
<dbReference type="EMBL" id="JAVIKH010000002">
    <property type="protein sequence ID" value="MDX8335334.1"/>
    <property type="molecule type" value="Genomic_DNA"/>
</dbReference>
<gene>
    <name evidence="2" type="ORF">RFV38_02300</name>
</gene>
<accession>A0ABU4W9F0</accession>
<feature type="compositionally biased region" description="Acidic residues" evidence="1">
    <location>
        <begin position="44"/>
        <end position="55"/>
    </location>
</feature>
<feature type="region of interest" description="Disordered" evidence="1">
    <location>
        <begin position="18"/>
        <end position="55"/>
    </location>
</feature>
<name>A0ABU4W9F0_9FUSO</name>
<sequence length="55" mass="6153">MSKCCNKKEVEIPKNCACSTEKKETPKAPDILNPNVEGEASEVRDEDDKEGQEKE</sequence>
<evidence type="ECO:0000313" key="3">
    <source>
        <dbReference type="Proteomes" id="UP001279681"/>
    </source>
</evidence>
<evidence type="ECO:0000313" key="2">
    <source>
        <dbReference type="EMBL" id="MDX8335334.1"/>
    </source>
</evidence>
<proteinExistence type="predicted"/>
<comment type="caution">
    <text evidence="2">The sequence shown here is derived from an EMBL/GenBank/DDBJ whole genome shotgun (WGS) entry which is preliminary data.</text>
</comment>
<protein>
    <submittedName>
        <fullName evidence="2">Uncharacterized protein</fullName>
    </submittedName>
</protein>
<reference evidence="3" key="1">
    <citation type="submission" date="2023-07" db="EMBL/GenBank/DDBJ databases">
        <authorList>
            <person name="Colorado M.A."/>
            <person name="Villamil L.M."/>
            <person name="Melo J.F."/>
            <person name="Rodriguez J.A."/>
            <person name="Ruiz R.Y."/>
        </authorList>
    </citation>
    <scope>NUCLEOTIDE SEQUENCE [LARGE SCALE GENOMIC DNA]</scope>
    <source>
        <strain evidence="3">C33</strain>
    </source>
</reference>